<keyword evidence="1" id="KW-1133">Transmembrane helix</keyword>
<feature type="transmembrane region" description="Helical" evidence="1">
    <location>
        <begin position="103"/>
        <end position="125"/>
    </location>
</feature>
<feature type="transmembrane region" description="Helical" evidence="1">
    <location>
        <begin position="12"/>
        <end position="35"/>
    </location>
</feature>
<name>A0A7X1GBH3_9PSED</name>
<evidence type="ECO:0000313" key="3">
    <source>
        <dbReference type="Proteomes" id="UP000526003"/>
    </source>
</evidence>
<accession>A0A7X1GBH3</accession>
<dbReference type="AlphaFoldDB" id="A0A7X1GBH3"/>
<comment type="caution">
    <text evidence="2">The sequence shown here is derived from an EMBL/GenBank/DDBJ whole genome shotgun (WGS) entry which is preliminary data.</text>
</comment>
<reference evidence="2 3" key="1">
    <citation type="submission" date="2020-08" db="EMBL/GenBank/DDBJ databases">
        <title>Pseudomonas sp. nov.</title>
        <authorList>
            <person name="Gieschler S."/>
            <person name="Fiedler G."/>
            <person name="Brinks E."/>
            <person name="Boehnlein C."/>
            <person name="Franz C.M.A.P."/>
            <person name="Kabisch J."/>
        </authorList>
    </citation>
    <scope>NUCLEOTIDE SEQUENCE [LARGE SCALE GENOMIC DNA]</scope>
    <source>
        <strain evidence="2 3">MBT-1</strain>
    </source>
</reference>
<feature type="transmembrane region" description="Helical" evidence="1">
    <location>
        <begin position="63"/>
        <end position="83"/>
    </location>
</feature>
<dbReference type="Proteomes" id="UP000526003">
    <property type="component" value="Unassembled WGS sequence"/>
</dbReference>
<dbReference type="EMBL" id="JACMYG010000005">
    <property type="protein sequence ID" value="MBC2689432.1"/>
    <property type="molecule type" value="Genomic_DNA"/>
</dbReference>
<protein>
    <submittedName>
        <fullName evidence="2">Uncharacterized protein</fullName>
    </submittedName>
</protein>
<keyword evidence="1" id="KW-0812">Transmembrane</keyword>
<sequence>MIDLNSWPPLYALMYLVLPFVFGMIGMGIGLYLAYTRLPAMLEALKHCRDVMLWANLKDAGPFGRLILLARISATVLFPRLLVKRGLADLDDIQHFPLRLRKWLMVMNTIINISIVWLLAAYALWNRH</sequence>
<evidence type="ECO:0000256" key="1">
    <source>
        <dbReference type="SAM" id="Phobius"/>
    </source>
</evidence>
<evidence type="ECO:0000313" key="2">
    <source>
        <dbReference type="EMBL" id="MBC2689432.1"/>
    </source>
</evidence>
<dbReference type="RefSeq" id="WP_185818135.1">
    <property type="nucleotide sequence ID" value="NZ_JACMYG010000005.1"/>
</dbReference>
<keyword evidence="1" id="KW-0472">Membrane</keyword>
<organism evidence="2 3">
    <name type="scientific">Pseudomonas kielensis</name>
    <dbReference type="NCBI Taxonomy" id="2762577"/>
    <lineage>
        <taxon>Bacteria</taxon>
        <taxon>Pseudomonadati</taxon>
        <taxon>Pseudomonadota</taxon>
        <taxon>Gammaproteobacteria</taxon>
        <taxon>Pseudomonadales</taxon>
        <taxon>Pseudomonadaceae</taxon>
        <taxon>Pseudomonas</taxon>
    </lineage>
</organism>
<proteinExistence type="predicted"/>
<keyword evidence="3" id="KW-1185">Reference proteome</keyword>
<gene>
    <name evidence="2" type="ORF">H7995_06405</name>
</gene>